<feature type="domain" description="Diphthamide synthase" evidence="1">
    <location>
        <begin position="9"/>
        <end position="201"/>
    </location>
</feature>
<dbReference type="EMBL" id="FOOX01000019">
    <property type="protein sequence ID" value="SFH18895.1"/>
    <property type="molecule type" value="Genomic_DNA"/>
</dbReference>
<protein>
    <submittedName>
        <fullName evidence="2">MJ0570-related uncharacterized domain-containing protein</fullName>
    </submittedName>
</protein>
<proteinExistence type="predicted"/>
<dbReference type="Proteomes" id="UP000199337">
    <property type="component" value="Unassembled WGS sequence"/>
</dbReference>
<dbReference type="PANTHER" id="PTHR12196:SF2">
    <property type="entry name" value="DIPHTHINE--AMMONIA LIGASE"/>
    <property type="match status" value="1"/>
</dbReference>
<dbReference type="Gene3D" id="3.90.1490.10">
    <property type="entry name" value="putative n-type atp pyrophosphatase, domain 2"/>
    <property type="match status" value="1"/>
</dbReference>
<dbReference type="OrthoDB" id="3572539at2"/>
<evidence type="ECO:0000259" key="1">
    <source>
        <dbReference type="Pfam" id="PF01902"/>
    </source>
</evidence>
<dbReference type="NCBIfam" id="TIGR00290">
    <property type="entry name" value="MJ0570_dom"/>
    <property type="match status" value="1"/>
</dbReference>
<dbReference type="InterPro" id="IPR002761">
    <property type="entry name" value="Diphthami_syn_dom"/>
</dbReference>
<dbReference type="Pfam" id="PF01902">
    <property type="entry name" value="Diphthami_syn_2"/>
    <property type="match status" value="1"/>
</dbReference>
<dbReference type="RefSeq" id="WP_092474053.1">
    <property type="nucleotide sequence ID" value="NZ_FOOX01000019.1"/>
</dbReference>
<organism evidence="2 3">
    <name type="scientific">Desulfotruncus arcticus DSM 17038</name>
    <dbReference type="NCBI Taxonomy" id="1121424"/>
    <lineage>
        <taxon>Bacteria</taxon>
        <taxon>Bacillati</taxon>
        <taxon>Bacillota</taxon>
        <taxon>Clostridia</taxon>
        <taxon>Eubacteriales</taxon>
        <taxon>Desulfallaceae</taxon>
        <taxon>Desulfotruncus</taxon>
    </lineage>
</organism>
<sequence>MDINKNCFISWSGGKDSCLAFYKALEQLYNPKKLLTMFSMENGISSAHRLKKEIIKAQAGAIGIECSIGEALFNDYEEVFVSNIKLFKEQGIDYGIFGDINLDEHRQWEDRVCKRASITAVLPLWHKDRKELVKEFLNAGFKAKIVVVNTTMLDGRFLGQDLSFSLMEEIEAYGADVCGENGEYHTVVYDGPIFKKPVDLKFSTEILPVGEMWAQIEVSI</sequence>
<dbReference type="CDD" id="cd01994">
    <property type="entry name" value="AANH_PF0828-like"/>
    <property type="match status" value="1"/>
</dbReference>
<gene>
    <name evidence="2" type="ORF">SAMN05660649_04212</name>
</gene>
<dbReference type="GO" id="GO:0017183">
    <property type="term" value="P:protein histidyl modification to diphthamide"/>
    <property type="evidence" value="ECO:0007669"/>
    <property type="project" value="TreeGrafter"/>
</dbReference>
<keyword evidence="3" id="KW-1185">Reference proteome</keyword>
<dbReference type="Gene3D" id="3.40.50.620">
    <property type="entry name" value="HUPs"/>
    <property type="match status" value="1"/>
</dbReference>
<dbReference type="InterPro" id="IPR014729">
    <property type="entry name" value="Rossmann-like_a/b/a_fold"/>
</dbReference>
<evidence type="ECO:0000313" key="3">
    <source>
        <dbReference type="Proteomes" id="UP000199337"/>
    </source>
</evidence>
<name>A0A1I2XZS7_9FIRM</name>
<dbReference type="PIRSF" id="PIRSF039123">
    <property type="entry name" value="Diphthamide_synthase"/>
    <property type="match status" value="1"/>
</dbReference>
<evidence type="ECO:0000313" key="2">
    <source>
        <dbReference type="EMBL" id="SFH18895.1"/>
    </source>
</evidence>
<reference evidence="3" key="1">
    <citation type="submission" date="2016-10" db="EMBL/GenBank/DDBJ databases">
        <authorList>
            <person name="Varghese N."/>
            <person name="Submissions S."/>
        </authorList>
    </citation>
    <scope>NUCLEOTIDE SEQUENCE [LARGE SCALE GENOMIC DNA]</scope>
    <source>
        <strain evidence="3">DSM 17038</strain>
    </source>
</reference>
<dbReference type="SUPFAM" id="SSF52402">
    <property type="entry name" value="Adenine nucleotide alpha hydrolases-like"/>
    <property type="match status" value="1"/>
</dbReference>
<dbReference type="GO" id="GO:0017178">
    <property type="term" value="F:diphthine-ammonia ligase activity"/>
    <property type="evidence" value="ECO:0007669"/>
    <property type="project" value="TreeGrafter"/>
</dbReference>
<dbReference type="PANTHER" id="PTHR12196">
    <property type="entry name" value="DOMAIN OF UNKNOWN FUNCTION 71 DUF71 -CONTAINING PROTEIN"/>
    <property type="match status" value="1"/>
</dbReference>
<dbReference type="STRING" id="341036.SAMN05660649_04212"/>
<dbReference type="AlphaFoldDB" id="A0A1I2XZS7"/>
<accession>A0A1I2XZS7</accession>
<dbReference type="InterPro" id="IPR030662">
    <property type="entry name" value="DPH6/MJ0570"/>
</dbReference>